<dbReference type="Proteomes" id="UP000007954">
    <property type="component" value="Chromosome"/>
</dbReference>
<dbReference type="AlphaFoldDB" id="G0LIF4"/>
<evidence type="ECO:0000256" key="1">
    <source>
        <dbReference type="SAM" id="Phobius"/>
    </source>
</evidence>
<feature type="transmembrane region" description="Helical" evidence="1">
    <location>
        <begin position="420"/>
        <end position="444"/>
    </location>
</feature>
<dbReference type="Pfam" id="PF13620">
    <property type="entry name" value="CarboxypepD_reg"/>
    <property type="match status" value="1"/>
</dbReference>
<evidence type="ECO:0008006" key="4">
    <source>
        <dbReference type="Google" id="ProtNLM"/>
    </source>
</evidence>
<reference evidence="2 3" key="1">
    <citation type="journal article" date="2011" name="PLoS ONE">
        <title>Haloquadratum walsbyi: limited diversity in a global pond.</title>
        <authorList>
            <person name="Dyall-Smith M."/>
            <person name="Pfeiffer F."/>
            <person name="Klee K."/>
            <person name="Palm P."/>
            <person name="Gross K."/>
            <person name="Schuster S.C."/>
            <person name="Rampp M."/>
            <person name="Oesterhelt D."/>
        </authorList>
    </citation>
    <scope>NUCLEOTIDE SEQUENCE [LARGE SCALE GENOMIC DNA]</scope>
    <source>
        <strain evidence="3">DSM 16854 / JCM 12705 / C23</strain>
    </source>
</reference>
<gene>
    <name evidence="2" type="ordered locus">Hqrw_1960</name>
</gene>
<proteinExistence type="predicted"/>
<sequence length="446" mass="47903">MRIQPIGTHIRPNTSTERRLGMDEEGHSYVVATCVSNMNCRRLQLVVVVLIILTAVPPVAAQESNLTTITVEVIDEEREPIQGVTVIAEWGADSVSADTASNGMVLVDVPRGEQIEITINHPDYVRNFPYVIDNADQQRVELDVSERSSLSVGVDTNSGPIADARVTLTMDDRTVASGNTSQEGIFSVETLEAGEYTLTAEKRTYYTINRTIDVDGETNINLNLNTGGVTTEFIIVDPHFSPPESVSGATISISGIGDVQTLGDGRAVARIPINTEVPVTVTKPKYEDINRTLMVNESGQTRTYELTRRPQLNITTASDRIIAGESVSIEVTNAYEEPAPDVIITRNAESVGQTNENGELTVSIPNAESYSLIASQDSIESEPVSVRGVNVVGSTPEPTSTTTPTPSAPSLIPDIMNAGALPIIGVIATISVIIALIVAGIFTFRR</sequence>
<keyword evidence="1" id="KW-1133">Transmembrane helix</keyword>
<keyword evidence="1" id="KW-0812">Transmembrane</keyword>
<dbReference type="Gene3D" id="2.60.40.1120">
    <property type="entry name" value="Carboxypeptidase-like, regulatory domain"/>
    <property type="match status" value="1"/>
</dbReference>
<accession>G0LIF4</accession>
<dbReference type="EMBL" id="FR746099">
    <property type="protein sequence ID" value="CCC39874.1"/>
    <property type="molecule type" value="Genomic_DNA"/>
</dbReference>
<dbReference type="KEGG" id="hwc:Hqrw_1960"/>
<dbReference type="SUPFAM" id="SSF49478">
    <property type="entry name" value="Cna protein B-type domain"/>
    <property type="match status" value="1"/>
</dbReference>
<evidence type="ECO:0000313" key="2">
    <source>
        <dbReference type="EMBL" id="CCC39874.1"/>
    </source>
</evidence>
<dbReference type="HOGENOM" id="CLU_673701_0_0_2"/>
<name>G0LIF4_HALWC</name>
<evidence type="ECO:0000313" key="3">
    <source>
        <dbReference type="Proteomes" id="UP000007954"/>
    </source>
</evidence>
<dbReference type="OrthoDB" id="205784at2157"/>
<protein>
    <recommendedName>
        <fullName evidence="4">Carboxypeptidase regulatory-like domain-containing protein</fullName>
    </recommendedName>
</protein>
<organism evidence="2 3">
    <name type="scientific">Haloquadratum walsbyi (strain DSM 16854 / JCM 12705 / C23)</name>
    <dbReference type="NCBI Taxonomy" id="768065"/>
    <lineage>
        <taxon>Archaea</taxon>
        <taxon>Methanobacteriati</taxon>
        <taxon>Methanobacteriota</taxon>
        <taxon>Stenosarchaea group</taxon>
        <taxon>Halobacteria</taxon>
        <taxon>Halobacteriales</taxon>
        <taxon>Haloferacaceae</taxon>
        <taxon>Haloquadratum</taxon>
    </lineage>
</organism>
<keyword evidence="1" id="KW-0472">Membrane</keyword>